<dbReference type="Gene3D" id="3.40.50.300">
    <property type="entry name" value="P-loop containing nucleotide triphosphate hydrolases"/>
    <property type="match status" value="1"/>
</dbReference>
<keyword evidence="2" id="KW-0547">Nucleotide-binding</keyword>
<dbReference type="EMBL" id="VBAK01000115">
    <property type="protein sequence ID" value="TMI90054.1"/>
    <property type="molecule type" value="Genomic_DNA"/>
</dbReference>
<dbReference type="PANTHER" id="PTHR42781">
    <property type="entry name" value="SPERMIDINE/PUTRESCINE IMPORT ATP-BINDING PROTEIN POTA"/>
    <property type="match status" value="1"/>
</dbReference>
<dbReference type="AlphaFoldDB" id="A0A537K2R7"/>
<evidence type="ECO:0000256" key="2">
    <source>
        <dbReference type="ARBA" id="ARBA00022741"/>
    </source>
</evidence>
<dbReference type="SMART" id="SM00382">
    <property type="entry name" value="AAA"/>
    <property type="match status" value="1"/>
</dbReference>
<dbReference type="Pfam" id="PF00005">
    <property type="entry name" value="ABC_tran"/>
    <property type="match status" value="1"/>
</dbReference>
<feature type="domain" description="ABC transporter" evidence="4">
    <location>
        <begin position="4"/>
        <end position="234"/>
    </location>
</feature>
<dbReference type="GO" id="GO:0043190">
    <property type="term" value="C:ATP-binding cassette (ABC) transporter complex"/>
    <property type="evidence" value="ECO:0007669"/>
    <property type="project" value="InterPro"/>
</dbReference>
<evidence type="ECO:0000313" key="5">
    <source>
        <dbReference type="EMBL" id="TMI90054.1"/>
    </source>
</evidence>
<dbReference type="SUPFAM" id="SSF50331">
    <property type="entry name" value="MOP-like"/>
    <property type="match status" value="1"/>
</dbReference>
<reference evidence="5 6" key="1">
    <citation type="journal article" date="2019" name="Nat. Microbiol.">
        <title>Mediterranean grassland soil C-N compound turnover is dependent on rainfall and depth, and is mediated by genomically divergent microorganisms.</title>
        <authorList>
            <person name="Diamond S."/>
            <person name="Andeer P.F."/>
            <person name="Li Z."/>
            <person name="Crits-Christoph A."/>
            <person name="Burstein D."/>
            <person name="Anantharaman K."/>
            <person name="Lane K.R."/>
            <person name="Thomas B.C."/>
            <person name="Pan C."/>
            <person name="Northen T.R."/>
            <person name="Banfield J.F."/>
        </authorList>
    </citation>
    <scope>NUCLEOTIDE SEQUENCE [LARGE SCALE GENOMIC DNA]</scope>
    <source>
        <strain evidence="5">NP_3</strain>
    </source>
</reference>
<evidence type="ECO:0000259" key="4">
    <source>
        <dbReference type="PROSITE" id="PS50893"/>
    </source>
</evidence>
<accession>A0A537K2R7</accession>
<dbReference type="InterPro" id="IPR008995">
    <property type="entry name" value="Mo/tungstate-bd_C_term_dom"/>
</dbReference>
<evidence type="ECO:0000256" key="1">
    <source>
        <dbReference type="ARBA" id="ARBA00022448"/>
    </source>
</evidence>
<evidence type="ECO:0000313" key="6">
    <source>
        <dbReference type="Proteomes" id="UP000318509"/>
    </source>
</evidence>
<keyword evidence="1" id="KW-0813">Transport</keyword>
<dbReference type="SUPFAM" id="SSF52540">
    <property type="entry name" value="P-loop containing nucleoside triphosphate hydrolases"/>
    <property type="match status" value="1"/>
</dbReference>
<keyword evidence="3 5" id="KW-0067">ATP-binding</keyword>
<name>A0A537K2R7_9BACT</name>
<evidence type="ECO:0000256" key="3">
    <source>
        <dbReference type="ARBA" id="ARBA00022840"/>
    </source>
</evidence>
<comment type="caution">
    <text evidence="5">The sequence shown here is derived from an EMBL/GenBank/DDBJ whole genome shotgun (WGS) entry which is preliminary data.</text>
</comment>
<dbReference type="InterPro" id="IPR013611">
    <property type="entry name" value="Transp-assoc_OB_typ2"/>
</dbReference>
<dbReference type="Pfam" id="PF08402">
    <property type="entry name" value="TOBE_2"/>
    <property type="match status" value="1"/>
</dbReference>
<protein>
    <submittedName>
        <fullName evidence="5">ABC transporter ATP-binding protein</fullName>
    </submittedName>
</protein>
<proteinExistence type="predicted"/>
<dbReference type="GO" id="GO:0016887">
    <property type="term" value="F:ATP hydrolysis activity"/>
    <property type="evidence" value="ECO:0007669"/>
    <property type="project" value="InterPro"/>
</dbReference>
<gene>
    <name evidence="5" type="ORF">E6H00_07610</name>
</gene>
<organism evidence="5 6">
    <name type="scientific">Candidatus Segetimicrobium genomatis</name>
    <dbReference type="NCBI Taxonomy" id="2569760"/>
    <lineage>
        <taxon>Bacteria</taxon>
        <taxon>Bacillati</taxon>
        <taxon>Candidatus Sysuimicrobiota</taxon>
        <taxon>Candidatus Sysuimicrobiia</taxon>
        <taxon>Candidatus Sysuimicrobiales</taxon>
        <taxon>Candidatus Segetimicrobiaceae</taxon>
        <taxon>Candidatus Segetimicrobium</taxon>
    </lineage>
</organism>
<dbReference type="Proteomes" id="UP000318509">
    <property type="component" value="Unassembled WGS sequence"/>
</dbReference>
<dbReference type="GO" id="GO:0140359">
    <property type="term" value="F:ABC-type transporter activity"/>
    <property type="evidence" value="ECO:0007669"/>
    <property type="project" value="UniProtKB-ARBA"/>
</dbReference>
<dbReference type="PANTHER" id="PTHR42781:SF4">
    <property type="entry name" value="SPERMIDINE_PUTRESCINE IMPORT ATP-BINDING PROTEIN POTA"/>
    <property type="match status" value="1"/>
</dbReference>
<dbReference type="InterPro" id="IPR003593">
    <property type="entry name" value="AAA+_ATPase"/>
</dbReference>
<dbReference type="InterPro" id="IPR027417">
    <property type="entry name" value="P-loop_NTPase"/>
</dbReference>
<dbReference type="InterPro" id="IPR050093">
    <property type="entry name" value="ABC_SmlMolc_Importer"/>
</dbReference>
<dbReference type="InterPro" id="IPR003439">
    <property type="entry name" value="ABC_transporter-like_ATP-bd"/>
</dbReference>
<dbReference type="FunFam" id="3.40.50.300:FF:000042">
    <property type="entry name" value="Maltose/maltodextrin ABC transporter, ATP-binding protein"/>
    <property type="match status" value="1"/>
</dbReference>
<dbReference type="GO" id="GO:0005524">
    <property type="term" value="F:ATP binding"/>
    <property type="evidence" value="ECO:0007669"/>
    <property type="project" value="UniProtKB-KW"/>
</dbReference>
<dbReference type="PROSITE" id="PS50893">
    <property type="entry name" value="ABC_TRANSPORTER_2"/>
    <property type="match status" value="1"/>
</dbReference>
<sequence length="360" mass="38898">MAEISLRRLTKRFGTVAAVHDLSLTLASGELVALLGPSGCGKTTTLRMIAGFESPTQGRVLLADRDVTEAPPEDRNCGMVFQNYALFPHLTVHQNVSFGLQMRKVPRAAIGPRVDEILARVGLGGLGHRYPRQLSGGQQQRTALARALVINPSVLLLDEPLANLDAKLREEMRFFIRSLVREFHITTLYVTHDQAEALVLADRVAVLIEGVLQQFDTPEAVYRRPRTVRVASFIGLTNLIPGRVTAHSADRLVLETGIGPLRAHGPADLRDGMDALLSLRPETIELGTRGPAAPGDGANHLRGIVRERAFLGSLFDYRVDVGGGTLLRVQSGVTAVHQVEDEVTVSFQPAAGWVLPGGGG</sequence>
<dbReference type="Gene3D" id="2.40.50.100">
    <property type="match status" value="1"/>
</dbReference>